<keyword evidence="3" id="KW-1185">Reference proteome</keyword>
<accession>A0A9E5MPF6</accession>
<dbReference type="InterPro" id="IPR021241">
    <property type="entry name" value="CsiV"/>
</dbReference>
<organism evidence="2 3">
    <name type="scientific">Pseudomaricurvus hydrocarbonicus</name>
    <dbReference type="NCBI Taxonomy" id="1470433"/>
    <lineage>
        <taxon>Bacteria</taxon>
        <taxon>Pseudomonadati</taxon>
        <taxon>Pseudomonadota</taxon>
        <taxon>Gammaproteobacteria</taxon>
        <taxon>Cellvibrionales</taxon>
        <taxon>Cellvibrionaceae</taxon>
        <taxon>Pseudomaricurvus</taxon>
    </lineage>
</organism>
<feature type="compositionally biased region" description="Pro residues" evidence="1">
    <location>
        <begin position="195"/>
        <end position="207"/>
    </location>
</feature>
<proteinExistence type="predicted"/>
<dbReference type="AlphaFoldDB" id="A0A9E5MPF6"/>
<protein>
    <submittedName>
        <fullName evidence="2">Uncharacterized protein</fullName>
    </submittedName>
</protein>
<reference evidence="2" key="1">
    <citation type="submission" date="2020-03" db="EMBL/GenBank/DDBJ databases">
        <authorList>
            <person name="Guo F."/>
        </authorList>
    </citation>
    <scope>NUCLEOTIDE SEQUENCE</scope>
    <source>
        <strain evidence="2">JCM 30134</strain>
    </source>
</reference>
<dbReference type="Proteomes" id="UP000787472">
    <property type="component" value="Unassembled WGS sequence"/>
</dbReference>
<comment type="caution">
    <text evidence="2">The sequence shown here is derived from an EMBL/GenBank/DDBJ whole genome shotgun (WGS) entry which is preliminary data.</text>
</comment>
<name>A0A9E5MPF6_9GAMM</name>
<sequence length="306" mass="33832">MPSDLPEDSEAPSSRWFQIEVILFANRNLQTEEIWRDDLILSYPDNWVILKDPNNPEAAIPAAEQGPALAQGNPPASVESDHSTLAATAPKPVNLTTDAFYMLPKEERLLSKQAQELAWSKSYNLLYHEAWRQPVESQDLAPSVLIAAGEAYGDHHQIEGSLSVSVSRYLHVRSNLWIADFVPNDNQQLEFSPLPARPKPPALPPQSPNSVASTEEPEVTVINATERLNPSASPDTDEVAETFHTDSIATIETPPAYLPQNIAVLKQKRRMRSGEIHYIDHPRLGMLILVTPYDPSAGAGTNEPVQ</sequence>
<gene>
    <name evidence="2" type="ORF">G8770_21100</name>
</gene>
<feature type="region of interest" description="Disordered" evidence="1">
    <location>
        <begin position="189"/>
        <end position="217"/>
    </location>
</feature>
<evidence type="ECO:0000313" key="3">
    <source>
        <dbReference type="Proteomes" id="UP000787472"/>
    </source>
</evidence>
<dbReference type="Pfam" id="PF10972">
    <property type="entry name" value="CsiV"/>
    <property type="match status" value="1"/>
</dbReference>
<dbReference type="EMBL" id="JAAONZ010000023">
    <property type="protein sequence ID" value="NHO68053.1"/>
    <property type="molecule type" value="Genomic_DNA"/>
</dbReference>
<evidence type="ECO:0000256" key="1">
    <source>
        <dbReference type="SAM" id="MobiDB-lite"/>
    </source>
</evidence>
<evidence type="ECO:0000313" key="2">
    <source>
        <dbReference type="EMBL" id="NHO68053.1"/>
    </source>
</evidence>
<dbReference type="RefSeq" id="WP_167191676.1">
    <property type="nucleotide sequence ID" value="NZ_JAAONZ010000023.1"/>
</dbReference>